<dbReference type="InterPro" id="IPR029014">
    <property type="entry name" value="NiFe-Hase_large"/>
</dbReference>
<feature type="binding site" evidence="7">
    <location>
        <position position="405"/>
    </location>
    <ligand>
        <name>Mg(2+)</name>
        <dbReference type="ChEBI" id="CHEBI:18420"/>
    </ligand>
</feature>
<comment type="cofactor">
    <cofactor evidence="7">
        <name>Fe cation</name>
        <dbReference type="ChEBI" id="CHEBI:24875"/>
    </cofactor>
</comment>
<feature type="binding site" evidence="7">
    <location>
        <position position="48"/>
    </location>
    <ligand>
        <name>Ni(2+)</name>
        <dbReference type="ChEBI" id="CHEBI:49786"/>
    </ligand>
</feature>
<sequence>EVTLTLDAAGFVTRAQVNSPLFRGFERILQGRAPLDALTIVPRICGICSVAQSMAAAQALADWARIKPVPNGALVAQTVLAVENLADHLTHFFLFFMPDFTHSAYRTMPWFDAAVRRFAPYRGESAARWLAARAQWFHLVGLLAGRWPHTLAVQPSGTTRTIHAMEQRELLRMVGQMRRYLTESLFGDTLDAVLALDSADALLAWAEGRESDAAFFIQVAHALELFTVGRAYDRFLSYGAYRAWPAGVWERATAASVPLDEAAIVEEVAASWLGGAASHPAEGETVPWLERPDAYSWCKAPRYHGAPAETGALARAVVAGVPLARDLVQRWGGSLFSRVIARLWECARIVQWVEAWLTEIDVKAPFIEPVVWPNEGRGVGLVEAARGALGHWLEVANGRIQRYQIIAPTTWNFSPRDQTGQPGPLEKALEGLTTGAGAMPFVHHVVRS</sequence>
<keyword evidence="7" id="KW-0408">Iron</keyword>
<dbReference type="GO" id="GO:0030313">
    <property type="term" value="C:cell envelope"/>
    <property type="evidence" value="ECO:0007669"/>
    <property type="project" value="UniProtKB-SubCell"/>
</dbReference>
<evidence type="ECO:0000256" key="5">
    <source>
        <dbReference type="ARBA" id="ARBA00022723"/>
    </source>
</evidence>
<dbReference type="InterPro" id="IPR050867">
    <property type="entry name" value="NiFe/NiFeSe_hydrgnase_LSU"/>
</dbReference>
<name>A0JHK3_HYDTE</name>
<dbReference type="Pfam" id="PF00374">
    <property type="entry name" value="NiFeSe_Hases"/>
    <property type="match status" value="2"/>
</dbReference>
<dbReference type="InterPro" id="IPR001501">
    <property type="entry name" value="Ni-dep_hyd_lsu"/>
</dbReference>
<feature type="binding site" evidence="7">
    <location>
        <position position="48"/>
    </location>
    <ligand>
        <name>Fe cation</name>
        <dbReference type="ChEBI" id="CHEBI:24875"/>
    </ligand>
</feature>
<feature type="binding site" evidence="7">
    <location>
        <position position="45"/>
    </location>
    <ligand>
        <name>Ni(2+)</name>
        <dbReference type="ChEBI" id="CHEBI:49786"/>
    </ligand>
</feature>
<dbReference type="SUPFAM" id="SSF56762">
    <property type="entry name" value="HydB/Nqo4-like"/>
    <property type="match status" value="1"/>
</dbReference>
<dbReference type="GO" id="GO:0016151">
    <property type="term" value="F:nickel cation binding"/>
    <property type="evidence" value="ECO:0007669"/>
    <property type="project" value="InterPro"/>
</dbReference>
<dbReference type="AlphaFoldDB" id="A0JHK3"/>
<accession>A0JHK3</accession>
<dbReference type="InterPro" id="IPR018194">
    <property type="entry name" value="Ni-dep_hyd_lsu_Ni_BS"/>
</dbReference>
<dbReference type="Gene3D" id="1.10.645.10">
    <property type="entry name" value="Cytochrome-c3 Hydrogenase, chain B"/>
    <property type="match status" value="1"/>
</dbReference>
<evidence type="ECO:0000256" key="3">
    <source>
        <dbReference type="ARBA" id="ARBA00009292"/>
    </source>
</evidence>
<keyword evidence="5 7" id="KW-0479">Metal-binding</keyword>
<evidence type="ECO:0000256" key="4">
    <source>
        <dbReference type="ARBA" id="ARBA00022596"/>
    </source>
</evidence>
<keyword evidence="4 7" id="KW-0533">Nickel</keyword>
<evidence type="ECO:0000256" key="7">
    <source>
        <dbReference type="PIRSR" id="PIRSR601501-1"/>
    </source>
</evidence>
<comment type="cofactor">
    <cofactor evidence="1 7">
        <name>Ni(2+)</name>
        <dbReference type="ChEBI" id="CHEBI:49786"/>
    </cofactor>
</comment>
<comment type="subcellular location">
    <subcellularLocation>
        <location evidence="2">Cell envelope</location>
    </subcellularLocation>
</comment>
<dbReference type="PANTHER" id="PTHR42958:SF4">
    <property type="entry name" value="HYDROGENASE EXPRESSION_FORMATION PROTEIN HUPK"/>
    <property type="match status" value="1"/>
</dbReference>
<proteinExistence type="inferred from homology"/>
<protein>
    <submittedName>
        <fullName evidence="8">Putative Ni,Fe-hydrogenase large subunit</fullName>
    </submittedName>
</protein>
<evidence type="ECO:0000313" key="8">
    <source>
        <dbReference type="EMBL" id="CAJ84019.1"/>
    </source>
</evidence>
<feature type="binding site" evidence="7">
    <location>
        <position position="26"/>
    </location>
    <ligand>
        <name>Mg(2+)</name>
        <dbReference type="ChEBI" id="CHEBI:18420"/>
    </ligand>
</feature>
<gene>
    <name evidence="8" type="primary">hupL</name>
</gene>
<evidence type="ECO:0000256" key="2">
    <source>
        <dbReference type="ARBA" id="ARBA00004196"/>
    </source>
</evidence>
<dbReference type="PROSITE" id="PS00507">
    <property type="entry name" value="NI_HGENASE_L_1"/>
    <property type="match status" value="1"/>
</dbReference>
<feature type="non-terminal residue" evidence="8">
    <location>
        <position position="1"/>
    </location>
</feature>
<feature type="non-terminal residue" evidence="8">
    <location>
        <position position="448"/>
    </location>
</feature>
<reference evidence="8" key="1">
    <citation type="journal article" date="2006" name="Environ. Microbiol.">
        <title>Presence of Hydrogenophilus thermoluteolus DNA in accretion ice in the subglacial Lake Vostok, Antarctica, assessed using rrs, cbb and hox.</title>
        <authorList>
            <person name="Lavire C."/>
            <person name="Normand P."/>
            <person name="Alekhina I."/>
            <person name="Bulat S."/>
            <person name="Prieur D."/>
            <person name="Birrien J.L."/>
            <person name="Fournier P."/>
            <person name="Hanni C."/>
            <person name="Petit J.R."/>
        </authorList>
    </citation>
    <scope>NUCLEOTIDE SEQUENCE</scope>
    <source>
        <strain evidence="8">Type strain:TH-1</strain>
    </source>
</reference>
<dbReference type="EMBL" id="AM234713">
    <property type="protein sequence ID" value="CAJ84019.1"/>
    <property type="molecule type" value="Genomic_DNA"/>
</dbReference>
<dbReference type="PANTHER" id="PTHR42958">
    <property type="entry name" value="HYDROGENASE-2 LARGE CHAIN"/>
    <property type="match status" value="1"/>
</dbReference>
<organism evidence="8">
    <name type="scientific">Hydrogenophilus thermoluteolus</name>
    <name type="common">Pseudomonas hydrogenothermophila</name>
    <dbReference type="NCBI Taxonomy" id="297"/>
    <lineage>
        <taxon>Bacteria</taxon>
        <taxon>Pseudomonadati</taxon>
        <taxon>Pseudomonadota</taxon>
        <taxon>Hydrogenophilia</taxon>
        <taxon>Hydrogenophilales</taxon>
        <taxon>Hydrogenophilaceae</taxon>
        <taxon>Hydrogenophilus</taxon>
    </lineage>
</organism>
<dbReference type="GO" id="GO:0008901">
    <property type="term" value="F:ferredoxin hydrogenase activity"/>
    <property type="evidence" value="ECO:0007669"/>
    <property type="project" value="InterPro"/>
</dbReference>
<comment type="similarity">
    <text evidence="3">Belongs to the [NiFe]/[NiFeSe] hydrogenase large subunit family.</text>
</comment>
<keyword evidence="7" id="KW-0460">Magnesium</keyword>
<keyword evidence="6" id="KW-0560">Oxidoreductase</keyword>
<evidence type="ECO:0000256" key="6">
    <source>
        <dbReference type="ARBA" id="ARBA00023002"/>
    </source>
</evidence>
<evidence type="ECO:0000256" key="1">
    <source>
        <dbReference type="ARBA" id="ARBA00001967"/>
    </source>
</evidence>